<name>A0AAV3NI76_LITER</name>
<protein>
    <submittedName>
        <fullName evidence="1">Uncharacterized protein</fullName>
    </submittedName>
</protein>
<dbReference type="AlphaFoldDB" id="A0AAV3NI76"/>
<gene>
    <name evidence="1" type="ORF">LIER_35018</name>
</gene>
<organism evidence="1 2">
    <name type="scientific">Lithospermum erythrorhizon</name>
    <name type="common">Purple gromwell</name>
    <name type="synonym">Lithospermum officinale var. erythrorhizon</name>
    <dbReference type="NCBI Taxonomy" id="34254"/>
    <lineage>
        <taxon>Eukaryota</taxon>
        <taxon>Viridiplantae</taxon>
        <taxon>Streptophyta</taxon>
        <taxon>Embryophyta</taxon>
        <taxon>Tracheophyta</taxon>
        <taxon>Spermatophyta</taxon>
        <taxon>Magnoliopsida</taxon>
        <taxon>eudicotyledons</taxon>
        <taxon>Gunneridae</taxon>
        <taxon>Pentapetalae</taxon>
        <taxon>asterids</taxon>
        <taxon>lamiids</taxon>
        <taxon>Boraginales</taxon>
        <taxon>Boraginaceae</taxon>
        <taxon>Boraginoideae</taxon>
        <taxon>Lithospermeae</taxon>
        <taxon>Lithospermum</taxon>
    </lineage>
</organism>
<dbReference type="PANTHER" id="PTHR47481:SF43">
    <property type="entry name" value="RETROTRANSPOSON COPIA-LIKE N-TERMINAL DOMAIN-CONTAINING PROTEIN"/>
    <property type="match status" value="1"/>
</dbReference>
<keyword evidence="2" id="KW-1185">Reference proteome</keyword>
<sequence length="105" mass="12115">MSEETIPFVVGKETSHEIRKALYITLANPSLSSHLCLQEQLINLKQHDQSIASYLKQAKVTYDALAAISKQPPQEVFILYILCGLKEEYRDMKNTIFFSWFPNHI</sequence>
<dbReference type="Proteomes" id="UP001454036">
    <property type="component" value="Unassembled WGS sequence"/>
</dbReference>
<accession>A0AAV3NI76</accession>
<evidence type="ECO:0000313" key="1">
    <source>
        <dbReference type="EMBL" id="GAA0139029.1"/>
    </source>
</evidence>
<reference evidence="1 2" key="1">
    <citation type="submission" date="2024-01" db="EMBL/GenBank/DDBJ databases">
        <title>The complete chloroplast genome sequence of Lithospermum erythrorhizon: insights into the phylogenetic relationship among Boraginaceae species and the maternal lineages of purple gromwells.</title>
        <authorList>
            <person name="Okada T."/>
            <person name="Watanabe K."/>
        </authorList>
    </citation>
    <scope>NUCLEOTIDE SEQUENCE [LARGE SCALE GENOMIC DNA]</scope>
</reference>
<proteinExistence type="predicted"/>
<dbReference type="EMBL" id="BAABME010015033">
    <property type="protein sequence ID" value="GAA0139029.1"/>
    <property type="molecule type" value="Genomic_DNA"/>
</dbReference>
<comment type="caution">
    <text evidence="1">The sequence shown here is derived from an EMBL/GenBank/DDBJ whole genome shotgun (WGS) entry which is preliminary data.</text>
</comment>
<evidence type="ECO:0000313" key="2">
    <source>
        <dbReference type="Proteomes" id="UP001454036"/>
    </source>
</evidence>
<dbReference type="PANTHER" id="PTHR47481">
    <property type="match status" value="1"/>
</dbReference>